<protein>
    <submittedName>
        <fullName evidence="1">Uncharacterized protein</fullName>
    </submittedName>
</protein>
<dbReference type="EMBL" id="RCHU02000018">
    <property type="protein sequence ID" value="KAL3566694.1"/>
    <property type="molecule type" value="Genomic_DNA"/>
</dbReference>
<keyword evidence="2" id="KW-1185">Reference proteome</keyword>
<evidence type="ECO:0000313" key="1">
    <source>
        <dbReference type="EMBL" id="KAL3566694.1"/>
    </source>
</evidence>
<organism evidence="1 2">
    <name type="scientific">Populus alba</name>
    <name type="common">White poplar</name>
    <dbReference type="NCBI Taxonomy" id="43335"/>
    <lineage>
        <taxon>Eukaryota</taxon>
        <taxon>Viridiplantae</taxon>
        <taxon>Streptophyta</taxon>
        <taxon>Embryophyta</taxon>
        <taxon>Tracheophyta</taxon>
        <taxon>Spermatophyta</taxon>
        <taxon>Magnoliopsida</taxon>
        <taxon>eudicotyledons</taxon>
        <taxon>Gunneridae</taxon>
        <taxon>Pentapetalae</taxon>
        <taxon>rosids</taxon>
        <taxon>fabids</taxon>
        <taxon>Malpighiales</taxon>
        <taxon>Salicaceae</taxon>
        <taxon>Saliceae</taxon>
        <taxon>Populus</taxon>
    </lineage>
</organism>
<proteinExistence type="predicted"/>
<accession>A0ACC4AKF7</accession>
<comment type="caution">
    <text evidence="1">The sequence shown here is derived from an EMBL/GenBank/DDBJ whole genome shotgun (WGS) entry which is preliminary data.</text>
</comment>
<evidence type="ECO:0000313" key="2">
    <source>
        <dbReference type="Proteomes" id="UP000309997"/>
    </source>
</evidence>
<dbReference type="Proteomes" id="UP000309997">
    <property type="component" value="Unassembled WGS sequence"/>
</dbReference>
<sequence>MNEQPSEESTLNQTKENQSIPRGRIEGGRGTETKKEELSIQDYSSVKLAAPSIDGSPKEKEQGESIA</sequence>
<gene>
    <name evidence="1" type="ORF">D5086_032109</name>
</gene>
<reference evidence="1 2" key="1">
    <citation type="journal article" date="2024" name="Plant Biotechnol. J.">
        <title>Genome and CRISPR/Cas9 system of a widespread forest tree (Populus alba) in the world.</title>
        <authorList>
            <person name="Liu Y.J."/>
            <person name="Jiang P.F."/>
            <person name="Han X.M."/>
            <person name="Li X.Y."/>
            <person name="Wang H.M."/>
            <person name="Wang Y.J."/>
            <person name="Wang X.X."/>
            <person name="Zeng Q.Y."/>
        </authorList>
    </citation>
    <scope>NUCLEOTIDE SEQUENCE [LARGE SCALE GENOMIC DNA]</scope>
    <source>
        <strain evidence="2">cv. PAL-ZL1</strain>
    </source>
</reference>
<name>A0ACC4AKF7_POPAL</name>